<dbReference type="AlphaFoldDB" id="A0A8X6PS19"/>
<dbReference type="InterPro" id="IPR036865">
    <property type="entry name" value="CRAL-TRIO_dom_sf"/>
</dbReference>
<dbReference type="PANTHER" id="PTHR10174:SF130">
    <property type="entry name" value="ALPHA-TOCOPHEROL TRANSFER PROTEIN-LIKE"/>
    <property type="match status" value="1"/>
</dbReference>
<dbReference type="OrthoDB" id="6512350at2759"/>
<organism evidence="2 3">
    <name type="scientific">Nephila pilipes</name>
    <name type="common">Giant wood spider</name>
    <name type="synonym">Nephila maculata</name>
    <dbReference type="NCBI Taxonomy" id="299642"/>
    <lineage>
        <taxon>Eukaryota</taxon>
        <taxon>Metazoa</taxon>
        <taxon>Ecdysozoa</taxon>
        <taxon>Arthropoda</taxon>
        <taxon>Chelicerata</taxon>
        <taxon>Arachnida</taxon>
        <taxon>Araneae</taxon>
        <taxon>Araneomorphae</taxon>
        <taxon>Entelegynae</taxon>
        <taxon>Araneoidea</taxon>
        <taxon>Nephilidae</taxon>
        <taxon>Nephila</taxon>
    </lineage>
</organism>
<dbReference type="GO" id="GO:1902936">
    <property type="term" value="F:phosphatidylinositol bisphosphate binding"/>
    <property type="evidence" value="ECO:0007669"/>
    <property type="project" value="TreeGrafter"/>
</dbReference>
<evidence type="ECO:0000313" key="3">
    <source>
        <dbReference type="Proteomes" id="UP000887013"/>
    </source>
</evidence>
<proteinExistence type="predicted"/>
<name>A0A8X6PS19_NEPPI</name>
<dbReference type="InterPro" id="IPR001251">
    <property type="entry name" value="CRAL-TRIO_dom"/>
</dbReference>
<dbReference type="Gene3D" id="3.40.525.10">
    <property type="entry name" value="CRAL-TRIO lipid binding domain"/>
    <property type="match status" value="1"/>
</dbReference>
<evidence type="ECO:0000259" key="1">
    <source>
        <dbReference type="SMART" id="SM01100"/>
    </source>
</evidence>
<evidence type="ECO:0000313" key="2">
    <source>
        <dbReference type="EMBL" id="GFT78173.1"/>
    </source>
</evidence>
<dbReference type="Pfam" id="PF00650">
    <property type="entry name" value="CRAL_TRIO"/>
    <property type="match status" value="1"/>
</dbReference>
<sequence>MAAEYEEMMKTKGFLPHSIDCHHPELKQKAKDELGETDEIRGLALEQFRECILADEKLKNVLTDDEFLLLFLRARKYNIENSLSLLRNFFHTIAAHPEIFNMLDQEKIYKLAGSGFISTLPFRSNDGCFIIICKIGIWDPDEINEQVLFSLAMMLFLCAVNCPATQITGVRVIFDAEGYSFKQVRRFVPRYIPLVSKALRPPCSFCREIPFDKKTMSLE</sequence>
<accession>A0A8X6PS19</accession>
<dbReference type="EMBL" id="BMAW01071462">
    <property type="protein sequence ID" value="GFT78173.1"/>
    <property type="molecule type" value="Genomic_DNA"/>
</dbReference>
<gene>
    <name evidence="2" type="primary">NCL1_19792</name>
    <name evidence="2" type="ORF">NPIL_575711</name>
</gene>
<dbReference type="SMART" id="SM01100">
    <property type="entry name" value="CRAL_TRIO_N"/>
    <property type="match status" value="1"/>
</dbReference>
<dbReference type="InterPro" id="IPR036273">
    <property type="entry name" value="CRAL/TRIO_N_dom_sf"/>
</dbReference>
<dbReference type="Gene3D" id="1.10.8.20">
    <property type="entry name" value="N-terminal domain of phosphatidylinositol transfer protein sec14p"/>
    <property type="match status" value="1"/>
</dbReference>
<reference evidence="2" key="1">
    <citation type="submission" date="2020-08" db="EMBL/GenBank/DDBJ databases">
        <title>Multicomponent nature underlies the extraordinary mechanical properties of spider dragline silk.</title>
        <authorList>
            <person name="Kono N."/>
            <person name="Nakamura H."/>
            <person name="Mori M."/>
            <person name="Yoshida Y."/>
            <person name="Ohtoshi R."/>
            <person name="Malay A.D."/>
            <person name="Moran D.A.P."/>
            <person name="Tomita M."/>
            <person name="Numata K."/>
            <person name="Arakawa K."/>
        </authorList>
    </citation>
    <scope>NUCLEOTIDE SEQUENCE</scope>
</reference>
<dbReference type="Gene3D" id="1.20.5.1200">
    <property type="entry name" value="Alpha-tocopherol transfer"/>
    <property type="match status" value="1"/>
</dbReference>
<dbReference type="PANTHER" id="PTHR10174">
    <property type="entry name" value="ALPHA-TOCOPHEROL TRANSFER PROTEIN-RELATED"/>
    <property type="match status" value="1"/>
</dbReference>
<dbReference type="SUPFAM" id="SSF52087">
    <property type="entry name" value="CRAL/TRIO domain"/>
    <property type="match status" value="1"/>
</dbReference>
<dbReference type="PRINTS" id="PR00180">
    <property type="entry name" value="CRETINALDHBP"/>
</dbReference>
<protein>
    <submittedName>
        <fullName evidence="2">Alpha-tocopherol transfer protein-like</fullName>
    </submittedName>
</protein>
<comment type="caution">
    <text evidence="2">The sequence shown here is derived from an EMBL/GenBank/DDBJ whole genome shotgun (WGS) entry which is preliminary data.</text>
</comment>
<dbReference type="GO" id="GO:0016020">
    <property type="term" value="C:membrane"/>
    <property type="evidence" value="ECO:0007669"/>
    <property type="project" value="TreeGrafter"/>
</dbReference>
<dbReference type="SUPFAM" id="SSF46938">
    <property type="entry name" value="CRAL/TRIO N-terminal domain"/>
    <property type="match status" value="1"/>
</dbReference>
<dbReference type="InterPro" id="IPR011074">
    <property type="entry name" value="CRAL/TRIO_N_dom"/>
</dbReference>
<feature type="domain" description="CRAL/TRIO N-terminal" evidence="1">
    <location>
        <begin position="64"/>
        <end position="89"/>
    </location>
</feature>
<dbReference type="Proteomes" id="UP000887013">
    <property type="component" value="Unassembled WGS sequence"/>
</dbReference>
<keyword evidence="3" id="KW-1185">Reference proteome</keyword>